<evidence type="ECO:0000256" key="6">
    <source>
        <dbReference type="SAM" id="MobiDB-lite"/>
    </source>
</evidence>
<protein>
    <submittedName>
        <fullName evidence="8">Neuronal PAS domain-containing protein 4-like</fullName>
    </submittedName>
</protein>
<dbReference type="PANTHER" id="PTHR23043">
    <property type="entry name" value="HYPOXIA-INDUCIBLE FACTOR 1 ALPHA"/>
    <property type="match status" value="1"/>
</dbReference>
<evidence type="ECO:0000256" key="1">
    <source>
        <dbReference type="ARBA" id="ARBA00004123"/>
    </source>
</evidence>
<dbReference type="Proteomes" id="UP000257200">
    <property type="component" value="Unplaced"/>
</dbReference>
<dbReference type="CTD" id="108449885"/>
<dbReference type="GO" id="GO:0000981">
    <property type="term" value="F:DNA-binding transcription factor activity, RNA polymerase II-specific"/>
    <property type="evidence" value="ECO:0007669"/>
    <property type="project" value="TreeGrafter"/>
</dbReference>
<dbReference type="GO" id="GO:0000977">
    <property type="term" value="F:RNA polymerase II transcription regulatory region sequence-specific DNA binding"/>
    <property type="evidence" value="ECO:0007669"/>
    <property type="project" value="TreeGrafter"/>
</dbReference>
<keyword evidence="5" id="KW-0539">Nucleus</keyword>
<feature type="domain" description="PAS" evidence="7">
    <location>
        <begin position="289"/>
        <end position="331"/>
    </location>
</feature>
<feature type="compositionally biased region" description="Polar residues" evidence="6">
    <location>
        <begin position="399"/>
        <end position="412"/>
    </location>
</feature>
<feature type="compositionally biased region" description="Low complexity" evidence="6">
    <location>
        <begin position="499"/>
        <end position="512"/>
    </location>
</feature>
<dbReference type="SUPFAM" id="SSF55785">
    <property type="entry name" value="PYP-like sensor domain (PAS domain)"/>
    <property type="match status" value="2"/>
</dbReference>
<feature type="region of interest" description="Disordered" evidence="6">
    <location>
        <begin position="494"/>
        <end position="526"/>
    </location>
</feature>
<evidence type="ECO:0000256" key="5">
    <source>
        <dbReference type="ARBA" id="ARBA00023242"/>
    </source>
</evidence>
<evidence type="ECO:0000259" key="7">
    <source>
        <dbReference type="PROSITE" id="PS50112"/>
    </source>
</evidence>
<dbReference type="InterPro" id="IPR056192">
    <property type="entry name" value="bHLH_NPAS4"/>
</dbReference>
<keyword evidence="4" id="KW-0804">Transcription</keyword>
<dbReference type="InterPro" id="IPR000014">
    <property type="entry name" value="PAS"/>
</dbReference>
<dbReference type="GeneID" id="110949298"/>
<reference evidence="8" key="2">
    <citation type="submission" date="2025-09" db="UniProtKB">
        <authorList>
            <consortium name="Ensembl"/>
        </authorList>
    </citation>
    <scope>IDENTIFICATION</scope>
</reference>
<keyword evidence="2" id="KW-0805">Transcription regulation</keyword>
<dbReference type="InterPro" id="IPR013654">
    <property type="entry name" value="PAS_2"/>
</dbReference>
<dbReference type="CDD" id="cd00130">
    <property type="entry name" value="PAS"/>
    <property type="match status" value="2"/>
</dbReference>
<proteinExistence type="predicted"/>
<dbReference type="InParanoid" id="A0A3Q1GAR9"/>
<feature type="compositionally biased region" description="Low complexity" evidence="6">
    <location>
        <begin position="460"/>
        <end position="478"/>
    </location>
</feature>
<reference evidence="8" key="1">
    <citation type="submission" date="2025-08" db="UniProtKB">
        <authorList>
            <consortium name="Ensembl"/>
        </authorList>
    </citation>
    <scope>IDENTIFICATION</scope>
</reference>
<sequence>MWRRGVWFEPIKGGMECDSHHPDSRGGGISVKMTIWCNSCKCYVSSPCSSHHLPEDHRRSVCGRFRSTKGASKARRDHINHEIRNMRALLPITQEDQERLSYLHSMAAICTYIRKSVLLQGLSAGDRSRCSLPYEAFLQALHGFILVATAQGRLVYVSENVDEYLGLSVVDVLQGDTLYDMVERSDVDIVRSHLDFENNSSSERSFICCMQTSKAFKVQHGSCCSMHIRGSFQFFHQPCPSSPAASPTTEPLFVALCTPTANRLRSTDSHFCQSFSSTHRLDMSFSQLSDSVFYFLGYSADELAGRSWYSLVHPEDLSLSADSHKSLMQADEGFQVEMVLRLQRTDLSWTWIYIRANKDSECQSISCTNFIISETEAEFLQKKINSDAFRPSSLPHSYHFTQQAPHTQNKNTKCLKRQRTSNSQSEEPGARMRMESERDMYYVMCGSSQGSSSPAPLGDSPAFFTPPYSPASSSSSLPQDELSHDLLMDVHERTDQLLSSPESSPSYYSYPEAGLTCHQSPSDSLPAAAEQTFDQAAFGVLSAHSPLTASSPTHDFQACPSDARLVPDCLSVSDMCESPVDCALHPDDFSLLEQPQGGSLVQLHHVPHRELPMLSSLLAPTQSAISTESNQYNEMEQAEISILAQQISSLASSFDMHHTLNPLTNVAQAAATSTLPSAYDWSQNACLPSVSLSKLVLDDGVFDSILKDFNMVTRKSSVSSPGIICYSYQQGFACGRSGSRESEQQPLGLIAENPLPAEHFSTGSITLDPFSLQMGHHGQNTGLHQLNHYMQRSLQQDGLAEENLY</sequence>
<feature type="region of interest" description="Disordered" evidence="6">
    <location>
        <begin position="452"/>
        <end position="480"/>
    </location>
</feature>
<dbReference type="Pfam" id="PF23183">
    <property type="entry name" value="bHLH_NPAS4"/>
    <property type="match status" value="1"/>
</dbReference>
<dbReference type="RefSeq" id="XP_022046943.1">
    <property type="nucleotide sequence ID" value="XM_022191251.2"/>
</dbReference>
<evidence type="ECO:0000256" key="2">
    <source>
        <dbReference type="ARBA" id="ARBA00023015"/>
    </source>
</evidence>
<keyword evidence="3" id="KW-0238">DNA-binding</keyword>
<evidence type="ECO:0000313" key="9">
    <source>
        <dbReference type="Proteomes" id="UP000257200"/>
    </source>
</evidence>
<dbReference type="OrthoDB" id="9978016at2759"/>
<dbReference type="GO" id="GO:0005634">
    <property type="term" value="C:nucleus"/>
    <property type="evidence" value="ECO:0007669"/>
    <property type="project" value="UniProtKB-SubCell"/>
</dbReference>
<dbReference type="SMART" id="SM00091">
    <property type="entry name" value="PAS"/>
    <property type="match status" value="2"/>
</dbReference>
<dbReference type="AlphaFoldDB" id="A0A3Q1GAR9"/>
<feature type="domain" description="PAS" evidence="7">
    <location>
        <begin position="134"/>
        <end position="195"/>
    </location>
</feature>
<evidence type="ECO:0000256" key="4">
    <source>
        <dbReference type="ARBA" id="ARBA00023163"/>
    </source>
</evidence>
<accession>A0A3Q1GAR9</accession>
<name>A0A3Q1GAR9_9TELE</name>
<keyword evidence="9" id="KW-1185">Reference proteome</keyword>
<dbReference type="Pfam" id="PF14598">
    <property type="entry name" value="PAS_11"/>
    <property type="match status" value="1"/>
</dbReference>
<organism evidence="8 9">
    <name type="scientific">Acanthochromis polyacanthus</name>
    <name type="common">spiny chromis</name>
    <dbReference type="NCBI Taxonomy" id="80966"/>
    <lineage>
        <taxon>Eukaryota</taxon>
        <taxon>Metazoa</taxon>
        <taxon>Chordata</taxon>
        <taxon>Craniata</taxon>
        <taxon>Vertebrata</taxon>
        <taxon>Euteleostomi</taxon>
        <taxon>Actinopterygii</taxon>
        <taxon>Neopterygii</taxon>
        <taxon>Teleostei</taxon>
        <taxon>Neoteleostei</taxon>
        <taxon>Acanthomorphata</taxon>
        <taxon>Ovalentaria</taxon>
        <taxon>Pomacentridae</taxon>
        <taxon>Acanthochromis</taxon>
    </lineage>
</organism>
<evidence type="ECO:0000256" key="3">
    <source>
        <dbReference type="ARBA" id="ARBA00023125"/>
    </source>
</evidence>
<dbReference type="GeneTree" id="ENSGT00530000064165"/>
<dbReference type="PANTHER" id="PTHR23043:SF37">
    <property type="entry name" value="NPAS4 PROTEIN"/>
    <property type="match status" value="1"/>
</dbReference>
<dbReference type="STRING" id="80966.ENSAPOP00000027203"/>
<feature type="region of interest" description="Disordered" evidence="6">
    <location>
        <begin position="395"/>
        <end position="433"/>
    </location>
</feature>
<evidence type="ECO:0000313" key="8">
    <source>
        <dbReference type="Ensembl" id="ENSAPOP00000027203.1"/>
    </source>
</evidence>
<comment type="subcellular location">
    <subcellularLocation>
        <location evidence="1">Nucleus</location>
    </subcellularLocation>
</comment>
<dbReference type="Ensembl" id="ENSAPOT00000001785.1">
    <property type="protein sequence ID" value="ENSAPOP00000027203.1"/>
    <property type="gene ID" value="ENSAPOG00000011564.1"/>
</dbReference>
<dbReference type="Pfam" id="PF08446">
    <property type="entry name" value="PAS_2"/>
    <property type="match status" value="1"/>
</dbReference>
<dbReference type="Gene3D" id="3.30.450.20">
    <property type="entry name" value="PAS domain"/>
    <property type="match status" value="2"/>
</dbReference>
<dbReference type="InterPro" id="IPR035965">
    <property type="entry name" value="PAS-like_dom_sf"/>
</dbReference>
<dbReference type="PROSITE" id="PS50112">
    <property type="entry name" value="PAS"/>
    <property type="match status" value="2"/>
</dbReference>